<evidence type="ECO:0000256" key="1">
    <source>
        <dbReference type="ARBA" id="ARBA00002151"/>
    </source>
</evidence>
<name>A0A9J6RAY8_9BACI</name>
<feature type="binding site" evidence="18">
    <location>
        <position position="84"/>
    </location>
    <ligand>
        <name>Zn(2+)</name>
        <dbReference type="ChEBI" id="CHEBI:29105"/>
        <note>catalytic</note>
    </ligand>
</feature>
<evidence type="ECO:0000256" key="15">
    <source>
        <dbReference type="PIRNR" id="PIRNR006769"/>
    </source>
</evidence>
<evidence type="ECO:0000256" key="6">
    <source>
        <dbReference type="ARBA" id="ARBA00022619"/>
    </source>
</evidence>
<evidence type="ECO:0000256" key="13">
    <source>
        <dbReference type="ARBA" id="ARBA00049861"/>
    </source>
</evidence>
<comment type="pathway">
    <text evidence="3 15">Cofactor biosynthesis; riboflavin biosynthesis; 5-amino-6-(D-ribitylamino)uracil from GTP: step 3/4.</text>
</comment>
<evidence type="ECO:0000256" key="16">
    <source>
        <dbReference type="PIRSR" id="PIRSR006769-1"/>
    </source>
</evidence>
<feature type="binding site" evidence="17">
    <location>
        <position position="204"/>
    </location>
    <ligand>
        <name>substrate</name>
    </ligand>
</feature>
<keyword evidence="11 15" id="KW-0560">Oxidoreductase</keyword>
<evidence type="ECO:0000256" key="4">
    <source>
        <dbReference type="ARBA" id="ARBA00005259"/>
    </source>
</evidence>
<dbReference type="InterPro" id="IPR024072">
    <property type="entry name" value="DHFR-like_dom_sf"/>
</dbReference>
<dbReference type="SUPFAM" id="SSF53597">
    <property type="entry name" value="Dihydrofolate reductase-like"/>
    <property type="match status" value="1"/>
</dbReference>
<evidence type="ECO:0000256" key="9">
    <source>
        <dbReference type="ARBA" id="ARBA00022833"/>
    </source>
</evidence>
<keyword evidence="7 15" id="KW-0479">Metal-binding</keyword>
<dbReference type="Gene3D" id="3.40.140.10">
    <property type="entry name" value="Cytidine Deaminase, domain 2"/>
    <property type="match status" value="1"/>
</dbReference>
<dbReference type="PROSITE" id="PS51747">
    <property type="entry name" value="CYT_DCMP_DEAMINASES_2"/>
    <property type="match status" value="1"/>
</dbReference>
<dbReference type="NCBIfam" id="TIGR00227">
    <property type="entry name" value="ribD_Cterm"/>
    <property type="match status" value="1"/>
</dbReference>
<dbReference type="FunFam" id="3.40.140.10:FF:000025">
    <property type="entry name" value="Riboflavin biosynthesis protein RibD"/>
    <property type="match status" value="1"/>
</dbReference>
<dbReference type="GO" id="GO:0009231">
    <property type="term" value="P:riboflavin biosynthetic process"/>
    <property type="evidence" value="ECO:0007669"/>
    <property type="project" value="UniProtKB-KW"/>
</dbReference>
<feature type="active site" description="Proton donor" evidence="16">
    <location>
        <position position="52"/>
    </location>
</feature>
<dbReference type="SUPFAM" id="SSF53927">
    <property type="entry name" value="Cytidine deaminase-like"/>
    <property type="match status" value="1"/>
</dbReference>
<dbReference type="EC" id="1.1.1.193" evidence="15"/>
<evidence type="ECO:0000256" key="10">
    <source>
        <dbReference type="ARBA" id="ARBA00022857"/>
    </source>
</evidence>
<dbReference type="Pfam" id="PF00383">
    <property type="entry name" value="dCMP_cyt_deam_1"/>
    <property type="match status" value="1"/>
</dbReference>
<comment type="catalytic activity">
    <reaction evidence="13 15">
        <text>5-amino-6-(5-phospho-D-ribitylamino)uracil + NADP(+) = 5-amino-6-(5-phospho-D-ribosylamino)uracil + NADPH + H(+)</text>
        <dbReference type="Rhea" id="RHEA:17845"/>
        <dbReference type="ChEBI" id="CHEBI:15378"/>
        <dbReference type="ChEBI" id="CHEBI:57783"/>
        <dbReference type="ChEBI" id="CHEBI:58349"/>
        <dbReference type="ChEBI" id="CHEBI:58421"/>
        <dbReference type="ChEBI" id="CHEBI:58453"/>
        <dbReference type="EC" id="1.1.1.193"/>
    </reaction>
</comment>
<dbReference type="PANTHER" id="PTHR38011:SF7">
    <property type="entry name" value="2,5-DIAMINO-6-RIBOSYLAMINO-4(3H)-PYRIMIDINONE 5'-PHOSPHATE REDUCTASE"/>
    <property type="match status" value="1"/>
</dbReference>
<dbReference type="Pfam" id="PF01872">
    <property type="entry name" value="RibD_C"/>
    <property type="match status" value="1"/>
</dbReference>
<feature type="binding site" evidence="17">
    <location>
        <position position="184"/>
    </location>
    <ligand>
        <name>substrate</name>
    </ligand>
</feature>
<keyword evidence="6 15" id="KW-0686">Riboflavin biosynthesis</keyword>
<feature type="binding site" evidence="17">
    <location>
        <position position="168"/>
    </location>
    <ligand>
        <name>substrate</name>
    </ligand>
</feature>
<evidence type="ECO:0000313" key="21">
    <source>
        <dbReference type="Proteomes" id="UP001084197"/>
    </source>
</evidence>
<dbReference type="NCBIfam" id="TIGR00326">
    <property type="entry name" value="eubact_ribD"/>
    <property type="match status" value="1"/>
</dbReference>
<feature type="binding site" evidence="18">
    <location>
        <position position="50"/>
    </location>
    <ligand>
        <name>Zn(2+)</name>
        <dbReference type="ChEBI" id="CHEBI:29105"/>
        <note>catalytic</note>
    </ligand>
</feature>
<dbReference type="InterPro" id="IPR011549">
    <property type="entry name" value="RibD_C"/>
</dbReference>
<comment type="similarity">
    <text evidence="4 15">In the N-terminal section; belongs to the cytidine and deoxycytidylate deaminase family.</text>
</comment>
<keyword evidence="12" id="KW-0511">Multifunctional enzyme</keyword>
<evidence type="ECO:0000313" key="20">
    <source>
        <dbReference type="EMBL" id="MCZ0702725.1"/>
    </source>
</evidence>
<dbReference type="GO" id="GO:0008703">
    <property type="term" value="F:5-amino-6-(5-phosphoribosylamino)uracil reductase activity"/>
    <property type="evidence" value="ECO:0007669"/>
    <property type="project" value="UniProtKB-EC"/>
</dbReference>
<feature type="binding site" evidence="17">
    <location>
        <begin position="291"/>
        <end position="297"/>
    </location>
    <ligand>
        <name>NADP(+)</name>
        <dbReference type="ChEBI" id="CHEBI:58349"/>
    </ligand>
</feature>
<keyword evidence="8 15" id="KW-0378">Hydrolase</keyword>
<evidence type="ECO:0000256" key="5">
    <source>
        <dbReference type="ARBA" id="ARBA00007417"/>
    </source>
</evidence>
<feature type="binding site" evidence="17">
    <location>
        <position position="170"/>
    </location>
    <ligand>
        <name>NADP(+)</name>
        <dbReference type="ChEBI" id="CHEBI:58349"/>
    </ligand>
</feature>
<evidence type="ECO:0000256" key="18">
    <source>
        <dbReference type="PIRSR" id="PIRSR006769-3"/>
    </source>
</evidence>
<feature type="binding site" evidence="18">
    <location>
        <position position="75"/>
    </location>
    <ligand>
        <name>Zn(2+)</name>
        <dbReference type="ChEBI" id="CHEBI:29105"/>
        <note>catalytic</note>
    </ligand>
</feature>
<feature type="domain" description="CMP/dCMP-type deaminase" evidence="19">
    <location>
        <begin position="1"/>
        <end position="123"/>
    </location>
</feature>
<evidence type="ECO:0000256" key="14">
    <source>
        <dbReference type="ARBA" id="ARBA00049886"/>
    </source>
</evidence>
<comment type="function">
    <text evidence="1 15">Converts 2,5-diamino-6-(ribosylamino)-4(3h)-pyrimidinone 5'-phosphate into 5-amino-6-(ribosylamino)-2,4(1h,3h)-pyrimidinedione 5'-phosphate.</text>
</comment>
<sequence length="361" mass="39463">MSKEKYMELAITLARSTIGQTSPNPSVGAVVVKEGQIIGMGSHLKAGKEHAEVYALDQAGDQSVGADIYVTLEPCAHHGKTPPCANLLVERKVKKAYIATVDPNPKVAGKGIEILRNAGIEVEVGLMEEEARKINEMFFYYMNHKQPFVTMKAAMTLDGKIATASGDSKWITSEQARADVHQERARHDAILVGANTVKHDNPQLTVRLPQGGKNPIRVILSTKLSIQADRHVLNHEAPTWIVCGQQADAEAFQKKYPHIKVIQMDTDEMELEEVLKALGEHGIQSLYVEGGSRVHHSFLEKQLFQECHWYIAPKLLGGADAIPVIGGKSPSKMADALDVTIDSMEQVGTDIKIIARPKGGN</sequence>
<evidence type="ECO:0000259" key="19">
    <source>
        <dbReference type="PROSITE" id="PS51747"/>
    </source>
</evidence>
<dbReference type="GO" id="GO:0050661">
    <property type="term" value="F:NADP binding"/>
    <property type="evidence" value="ECO:0007669"/>
    <property type="project" value="InterPro"/>
</dbReference>
<dbReference type="PIRSF" id="PIRSF006769">
    <property type="entry name" value="RibD"/>
    <property type="match status" value="1"/>
</dbReference>
<evidence type="ECO:0000256" key="3">
    <source>
        <dbReference type="ARBA" id="ARBA00004910"/>
    </source>
</evidence>
<evidence type="ECO:0000256" key="11">
    <source>
        <dbReference type="ARBA" id="ARBA00023002"/>
    </source>
</evidence>
<dbReference type="AlphaFoldDB" id="A0A9J6RAY8"/>
<evidence type="ECO:0000256" key="12">
    <source>
        <dbReference type="ARBA" id="ARBA00023268"/>
    </source>
</evidence>
<evidence type="ECO:0000256" key="8">
    <source>
        <dbReference type="ARBA" id="ARBA00022801"/>
    </source>
</evidence>
<reference evidence="20" key="1">
    <citation type="submission" date="2022-11" db="EMBL/GenBank/DDBJ databases">
        <title>WGS of Natronobacillus azotifigens 24KS-1, an anaerobic diazotrophic haloalkaliphile from soda-rich habitats.</title>
        <authorList>
            <person name="Sorokin D.Y."/>
            <person name="Merkel A.Y."/>
        </authorList>
    </citation>
    <scope>NUCLEOTIDE SEQUENCE</scope>
    <source>
        <strain evidence="20">24KS-1</strain>
    </source>
</reference>
<dbReference type="GO" id="GO:0008835">
    <property type="term" value="F:diaminohydroxyphosphoribosylaminopyrimidine deaminase activity"/>
    <property type="evidence" value="ECO:0007669"/>
    <property type="project" value="UniProtKB-EC"/>
</dbReference>
<gene>
    <name evidence="20" type="primary">ribD</name>
    <name evidence="20" type="ORF">OWO01_05840</name>
</gene>
<comment type="catalytic activity">
    <reaction evidence="14 15">
        <text>2,5-diamino-6-hydroxy-4-(5-phosphoribosylamino)-pyrimidine + H2O + H(+) = 5-amino-6-(5-phospho-D-ribosylamino)uracil + NH4(+)</text>
        <dbReference type="Rhea" id="RHEA:21868"/>
        <dbReference type="ChEBI" id="CHEBI:15377"/>
        <dbReference type="ChEBI" id="CHEBI:15378"/>
        <dbReference type="ChEBI" id="CHEBI:28938"/>
        <dbReference type="ChEBI" id="CHEBI:58453"/>
        <dbReference type="ChEBI" id="CHEBI:58614"/>
        <dbReference type="EC" id="3.5.4.26"/>
    </reaction>
</comment>
<keyword evidence="9 15" id="KW-0862">Zinc</keyword>
<feature type="binding site" evidence="17">
    <location>
        <position position="196"/>
    </location>
    <ligand>
        <name>NADP(+)</name>
        <dbReference type="ChEBI" id="CHEBI:58349"/>
    </ligand>
</feature>
<dbReference type="Proteomes" id="UP001084197">
    <property type="component" value="Unassembled WGS sequence"/>
</dbReference>
<comment type="cofactor">
    <cofactor evidence="15 18">
        <name>Zn(2+)</name>
        <dbReference type="ChEBI" id="CHEBI:29105"/>
    </cofactor>
    <text evidence="15 18">Binds 1 zinc ion.</text>
</comment>
<dbReference type="InterPro" id="IPR002734">
    <property type="entry name" value="RibDG_C"/>
</dbReference>
<feature type="binding site" evidence="17">
    <location>
        <position position="207"/>
    </location>
    <ligand>
        <name>substrate</name>
    </ligand>
</feature>
<organism evidence="20 21">
    <name type="scientific">Natronobacillus azotifigens</name>
    <dbReference type="NCBI Taxonomy" id="472978"/>
    <lineage>
        <taxon>Bacteria</taxon>
        <taxon>Bacillati</taxon>
        <taxon>Bacillota</taxon>
        <taxon>Bacilli</taxon>
        <taxon>Bacillales</taxon>
        <taxon>Bacillaceae</taxon>
        <taxon>Natronobacillus</taxon>
    </lineage>
</organism>
<keyword evidence="10 15" id="KW-0521">NADP</keyword>
<comment type="pathway">
    <text evidence="2 15">Cofactor biosynthesis; riboflavin biosynthesis; 5-amino-6-(D-ribitylamino)uracil from GTP: step 2/4.</text>
</comment>
<dbReference type="InterPro" id="IPR016193">
    <property type="entry name" value="Cytidine_deaminase-like"/>
</dbReference>
<dbReference type="InterPro" id="IPR004794">
    <property type="entry name" value="Eubact_RibD"/>
</dbReference>
<feature type="binding site" evidence="17">
    <location>
        <position position="154"/>
    </location>
    <ligand>
        <name>NADP(+)</name>
        <dbReference type="ChEBI" id="CHEBI:58349"/>
    </ligand>
</feature>
<dbReference type="CDD" id="cd01284">
    <property type="entry name" value="Riboflavin_deaminase-reductase"/>
    <property type="match status" value="1"/>
</dbReference>
<proteinExistence type="inferred from homology"/>
<evidence type="ECO:0000256" key="2">
    <source>
        <dbReference type="ARBA" id="ARBA00004882"/>
    </source>
</evidence>
<comment type="similarity">
    <text evidence="5 15">In the C-terminal section; belongs to the HTP reductase family.</text>
</comment>
<dbReference type="RefSeq" id="WP_268779494.1">
    <property type="nucleotide sequence ID" value="NZ_JAPRAT010000008.1"/>
</dbReference>
<protein>
    <recommendedName>
        <fullName evidence="15">Riboflavin biosynthesis protein RibD</fullName>
    </recommendedName>
    <domain>
        <recommendedName>
            <fullName evidence="15">Diaminohydroxyphosphoribosylaminopyrimidine deaminase</fullName>
            <shortName evidence="15">DRAP deaminase</shortName>
            <ecNumber evidence="15">3.5.4.26</ecNumber>
        </recommendedName>
        <alternativeName>
            <fullName evidence="15">Riboflavin-specific deaminase</fullName>
        </alternativeName>
    </domain>
    <domain>
        <recommendedName>
            <fullName evidence="15">5-amino-6-(5-phosphoribosylamino)uracil reductase</fullName>
            <ecNumber evidence="15">1.1.1.193</ecNumber>
        </recommendedName>
        <alternativeName>
            <fullName evidence="15">HTP reductase</fullName>
        </alternativeName>
    </domain>
</protein>
<dbReference type="InterPro" id="IPR016192">
    <property type="entry name" value="APOBEC/CMP_deaminase_Zn-bd"/>
</dbReference>
<evidence type="ECO:0000256" key="17">
    <source>
        <dbReference type="PIRSR" id="PIRSR006769-2"/>
    </source>
</evidence>
<dbReference type="PANTHER" id="PTHR38011">
    <property type="entry name" value="DIHYDROFOLATE REDUCTASE FAMILY PROTEIN (AFU_ORTHOLOGUE AFUA_8G06820)"/>
    <property type="match status" value="1"/>
</dbReference>
<dbReference type="PROSITE" id="PS00903">
    <property type="entry name" value="CYT_DCMP_DEAMINASES_1"/>
    <property type="match status" value="1"/>
</dbReference>
<dbReference type="GO" id="GO:0008270">
    <property type="term" value="F:zinc ion binding"/>
    <property type="evidence" value="ECO:0007669"/>
    <property type="project" value="InterPro"/>
</dbReference>
<feature type="binding site" evidence="17">
    <location>
        <position position="222"/>
    </location>
    <ligand>
        <name>NADP(+)</name>
        <dbReference type="ChEBI" id="CHEBI:58349"/>
    </ligand>
</feature>
<dbReference type="Gene3D" id="3.40.430.10">
    <property type="entry name" value="Dihydrofolate Reductase, subunit A"/>
    <property type="match status" value="1"/>
</dbReference>
<dbReference type="InterPro" id="IPR050765">
    <property type="entry name" value="Riboflavin_Biosynth_HTPR"/>
</dbReference>
<feature type="binding site" evidence="17">
    <location>
        <position position="289"/>
    </location>
    <ligand>
        <name>substrate</name>
    </ligand>
</feature>
<accession>A0A9J6RAY8</accession>
<evidence type="ECO:0000256" key="7">
    <source>
        <dbReference type="ARBA" id="ARBA00022723"/>
    </source>
</evidence>
<dbReference type="EC" id="3.5.4.26" evidence="15"/>
<feature type="binding site" evidence="17">
    <location>
        <position position="200"/>
    </location>
    <ligand>
        <name>NADP(+)</name>
        <dbReference type="ChEBI" id="CHEBI:58349"/>
    </ligand>
</feature>
<comment type="caution">
    <text evidence="20">The sequence shown here is derived from an EMBL/GenBank/DDBJ whole genome shotgun (WGS) entry which is preliminary data.</text>
</comment>
<dbReference type="EMBL" id="JAPRAT010000008">
    <property type="protein sequence ID" value="MCZ0702725.1"/>
    <property type="molecule type" value="Genomic_DNA"/>
</dbReference>
<dbReference type="InterPro" id="IPR002125">
    <property type="entry name" value="CMP_dCMP_dom"/>
</dbReference>
<keyword evidence="21" id="KW-1185">Reference proteome</keyword>